<dbReference type="EMBL" id="FRCJ01000005">
    <property type="protein sequence ID" value="SHM64591.1"/>
    <property type="molecule type" value="Genomic_DNA"/>
</dbReference>
<name>A0A1M7KGW2_XYLRU</name>
<proteinExistence type="predicted"/>
<sequence>MIFITLQRYDVFCSLTIPLVWHSIYQTFGILLKNGDFTPRSR</sequence>
<dbReference type="Proteomes" id="UP000184280">
    <property type="component" value="Unassembled WGS sequence"/>
</dbReference>
<gene>
    <name evidence="1" type="ORF">SAMN04488494_2302</name>
</gene>
<evidence type="ECO:0000313" key="1">
    <source>
        <dbReference type="EMBL" id="SHM64591.1"/>
    </source>
</evidence>
<protein>
    <submittedName>
        <fullName evidence="1">Uncharacterized protein</fullName>
    </submittedName>
</protein>
<dbReference type="AlphaFoldDB" id="A0A1M7KGW2"/>
<accession>A0A1M7KGW2</accession>
<evidence type="ECO:0000313" key="2">
    <source>
        <dbReference type="Proteomes" id="UP000184280"/>
    </source>
</evidence>
<reference evidence="1 2" key="1">
    <citation type="submission" date="2016-11" db="EMBL/GenBank/DDBJ databases">
        <authorList>
            <person name="Jaros S."/>
            <person name="Januszkiewicz K."/>
            <person name="Wedrychowicz H."/>
        </authorList>
    </citation>
    <scope>NUCLEOTIDE SEQUENCE [LARGE SCALE GENOMIC DNA]</scope>
    <source>
        <strain evidence="1 2">BPI-34</strain>
    </source>
</reference>
<organism evidence="1 2">
    <name type="scientific">Xylanibacter ruminicola</name>
    <name type="common">Prevotella ruminicola</name>
    <dbReference type="NCBI Taxonomy" id="839"/>
    <lineage>
        <taxon>Bacteria</taxon>
        <taxon>Pseudomonadati</taxon>
        <taxon>Bacteroidota</taxon>
        <taxon>Bacteroidia</taxon>
        <taxon>Bacteroidales</taxon>
        <taxon>Prevotellaceae</taxon>
        <taxon>Xylanibacter</taxon>
    </lineage>
</organism>